<dbReference type="Proteomes" id="UP000554482">
    <property type="component" value="Unassembled WGS sequence"/>
</dbReference>
<organism evidence="4 5">
    <name type="scientific">Thalictrum thalictroides</name>
    <name type="common">Rue-anemone</name>
    <name type="synonym">Anemone thalictroides</name>
    <dbReference type="NCBI Taxonomy" id="46969"/>
    <lineage>
        <taxon>Eukaryota</taxon>
        <taxon>Viridiplantae</taxon>
        <taxon>Streptophyta</taxon>
        <taxon>Embryophyta</taxon>
        <taxon>Tracheophyta</taxon>
        <taxon>Spermatophyta</taxon>
        <taxon>Magnoliopsida</taxon>
        <taxon>Ranunculales</taxon>
        <taxon>Ranunculaceae</taxon>
        <taxon>Thalictroideae</taxon>
        <taxon>Thalictrum</taxon>
    </lineage>
</organism>
<dbReference type="PANTHER" id="PTHR35496">
    <property type="entry name" value="2S SEED STORAGE PROTEIN 1-RELATED"/>
    <property type="match status" value="1"/>
</dbReference>
<evidence type="ECO:0000259" key="3">
    <source>
        <dbReference type="Pfam" id="PF00234"/>
    </source>
</evidence>
<comment type="similarity">
    <text evidence="1">Belongs to the 2S seed storage albumins family.</text>
</comment>
<protein>
    <recommendedName>
        <fullName evidence="3">Bifunctional inhibitor/plant lipid transfer protein/seed storage helical domain-containing protein</fullName>
    </recommendedName>
</protein>
<dbReference type="Gene3D" id="1.10.110.10">
    <property type="entry name" value="Plant lipid-transfer and hydrophobic proteins"/>
    <property type="match status" value="1"/>
</dbReference>
<evidence type="ECO:0000313" key="4">
    <source>
        <dbReference type="EMBL" id="KAF5193160.1"/>
    </source>
</evidence>
<sequence length="129" mass="14752">MTGFAILGVLLMFVVALGEVSVYQTIITTAKFDCQSDKYCAEELSGRPFHSCSHYLQPDIQFIPEEARRLQEACCYELYEMKDPSCKWQALKKTAQRVGSGLDEEMAQEVITKAEQLWRMCRIWKLAAS</sequence>
<dbReference type="InterPro" id="IPR016140">
    <property type="entry name" value="Bifunc_inhib/LTP/seed_store"/>
</dbReference>
<keyword evidence="5" id="KW-1185">Reference proteome</keyword>
<name>A0A7J6W987_THATH</name>
<dbReference type="PANTHER" id="PTHR35496:SF4">
    <property type="entry name" value="2S SULFUR-RICH SEED STORAGE PROTEIN 2-LIKE"/>
    <property type="match status" value="1"/>
</dbReference>
<dbReference type="AlphaFoldDB" id="A0A7J6W987"/>
<proteinExistence type="inferred from homology"/>
<feature type="signal peptide" evidence="2">
    <location>
        <begin position="1"/>
        <end position="18"/>
    </location>
</feature>
<dbReference type="EMBL" id="JABWDY010020436">
    <property type="protein sequence ID" value="KAF5193160.1"/>
    <property type="molecule type" value="Genomic_DNA"/>
</dbReference>
<feature type="domain" description="Bifunctional inhibitor/plant lipid transfer protein/seed storage helical" evidence="3">
    <location>
        <begin position="50"/>
        <end position="123"/>
    </location>
</feature>
<dbReference type="InterPro" id="IPR036312">
    <property type="entry name" value="Bifun_inhib/LTP/seed_sf"/>
</dbReference>
<gene>
    <name evidence="4" type="ORF">FRX31_017252</name>
</gene>
<feature type="chain" id="PRO_5029713675" description="Bifunctional inhibitor/plant lipid transfer protein/seed storage helical domain-containing protein" evidence="2">
    <location>
        <begin position="19"/>
        <end position="129"/>
    </location>
</feature>
<evidence type="ECO:0000313" key="5">
    <source>
        <dbReference type="Proteomes" id="UP000554482"/>
    </source>
</evidence>
<comment type="caution">
    <text evidence="4">The sequence shown here is derived from an EMBL/GenBank/DDBJ whole genome shotgun (WGS) entry which is preliminary data.</text>
</comment>
<keyword evidence="2" id="KW-0732">Signal</keyword>
<evidence type="ECO:0000256" key="2">
    <source>
        <dbReference type="SAM" id="SignalP"/>
    </source>
</evidence>
<dbReference type="SUPFAM" id="SSF47699">
    <property type="entry name" value="Bifunctional inhibitor/lipid-transfer protein/seed storage 2S albumin"/>
    <property type="match status" value="1"/>
</dbReference>
<dbReference type="Pfam" id="PF00234">
    <property type="entry name" value="Tryp_alpha_amyl"/>
    <property type="match status" value="1"/>
</dbReference>
<accession>A0A7J6W987</accession>
<dbReference type="InterPro" id="IPR000617">
    <property type="entry name" value="Napin/2SS/CON"/>
</dbReference>
<reference evidence="4 5" key="1">
    <citation type="submission" date="2020-06" db="EMBL/GenBank/DDBJ databases">
        <title>Transcriptomic and genomic resources for Thalictrum thalictroides and T. hernandezii: Facilitating candidate gene discovery in an emerging model plant lineage.</title>
        <authorList>
            <person name="Arias T."/>
            <person name="Riano-Pachon D.M."/>
            <person name="Di Stilio V.S."/>
        </authorList>
    </citation>
    <scope>NUCLEOTIDE SEQUENCE [LARGE SCALE GENOMIC DNA]</scope>
    <source>
        <strain evidence="5">cv. WT478/WT964</strain>
        <tissue evidence="4">Leaves</tissue>
    </source>
</reference>
<dbReference type="GO" id="GO:0045735">
    <property type="term" value="F:nutrient reservoir activity"/>
    <property type="evidence" value="ECO:0007669"/>
    <property type="project" value="InterPro"/>
</dbReference>
<dbReference type="OrthoDB" id="10305081at2759"/>
<evidence type="ECO:0000256" key="1">
    <source>
        <dbReference type="ARBA" id="ARBA00008262"/>
    </source>
</evidence>